<dbReference type="PANTHER" id="PTHR14226">
    <property type="entry name" value="NEUROPATHY TARGET ESTERASE/SWISS CHEESE D.MELANOGASTER"/>
    <property type="match status" value="1"/>
</dbReference>
<reference evidence="6 7" key="1">
    <citation type="submission" date="2018-05" db="EMBL/GenBank/DDBJ databases">
        <title>Leucothrix arctica sp. nov., isolated from Arctic seawater.</title>
        <authorList>
            <person name="Choi A."/>
            <person name="Baek K."/>
        </authorList>
    </citation>
    <scope>NUCLEOTIDE SEQUENCE [LARGE SCALE GENOMIC DNA]</scope>
    <source>
        <strain evidence="6 7">IMCC9719</strain>
    </source>
</reference>
<dbReference type="AlphaFoldDB" id="A0A317C3X5"/>
<organism evidence="6 7">
    <name type="scientific">Leucothrix arctica</name>
    <dbReference type="NCBI Taxonomy" id="1481894"/>
    <lineage>
        <taxon>Bacteria</taxon>
        <taxon>Pseudomonadati</taxon>
        <taxon>Pseudomonadota</taxon>
        <taxon>Gammaproteobacteria</taxon>
        <taxon>Thiotrichales</taxon>
        <taxon>Thiotrichaceae</taxon>
        <taxon>Leucothrix</taxon>
    </lineage>
</organism>
<feature type="short sequence motif" description="GXSXG" evidence="4">
    <location>
        <begin position="38"/>
        <end position="42"/>
    </location>
</feature>
<dbReference type="OrthoDB" id="5290098at2"/>
<protein>
    <submittedName>
        <fullName evidence="6">Patatin</fullName>
    </submittedName>
</protein>
<evidence type="ECO:0000259" key="5">
    <source>
        <dbReference type="PROSITE" id="PS51635"/>
    </source>
</evidence>
<feature type="domain" description="PNPLA" evidence="5">
    <location>
        <begin position="7"/>
        <end position="168"/>
    </location>
</feature>
<feature type="active site" description="Nucleophile" evidence="4">
    <location>
        <position position="40"/>
    </location>
</feature>
<name>A0A317C3X5_9GAMM</name>
<feature type="active site" description="Proton acceptor" evidence="4">
    <location>
        <position position="155"/>
    </location>
</feature>
<dbReference type="Pfam" id="PF01734">
    <property type="entry name" value="Patatin"/>
    <property type="match status" value="1"/>
</dbReference>
<dbReference type="InterPro" id="IPR050301">
    <property type="entry name" value="NTE"/>
</dbReference>
<dbReference type="EMBL" id="QGKL01000044">
    <property type="protein sequence ID" value="PWQ92979.1"/>
    <property type="molecule type" value="Genomic_DNA"/>
</dbReference>
<dbReference type="GO" id="GO:0016042">
    <property type="term" value="P:lipid catabolic process"/>
    <property type="evidence" value="ECO:0007669"/>
    <property type="project" value="UniProtKB-UniRule"/>
</dbReference>
<accession>A0A317C3X5</accession>
<keyword evidence="1 4" id="KW-0378">Hydrolase</keyword>
<dbReference type="InterPro" id="IPR016035">
    <property type="entry name" value="Acyl_Trfase/lysoPLipase"/>
</dbReference>
<comment type="caution">
    <text evidence="6">The sequence shown here is derived from an EMBL/GenBank/DDBJ whole genome shotgun (WGS) entry which is preliminary data.</text>
</comment>
<sequence>MSVKIGLALGSGAARGWAHIGVIRALEEHGIEVSVVSGCSIGAIVGAAYTSSNLDALEKWIRSLNRMDLAKYAGLGVGSGFINTSRLNDDFALNICPKGTLIESFDKPFGAVATDLTTGREVWFTEGDALTALWASIAVPGVFPSVSHNGSWLVDGGLVNPIPVSMCRSLGAEVVIAVGLNSDIVGKRSRKKVKGETEKEVGEEVSKVELVEADSKSDDMFGLLTGTLKEYSSSFFPNKQQSDAPKQPSFFDTIASSVNIMQDRIARSRMAGDPPDVLISPRLSHIGLMEFHRAEEVIKSGYDLTMQQMDKIRYAIGE</sequence>
<evidence type="ECO:0000256" key="3">
    <source>
        <dbReference type="ARBA" id="ARBA00023098"/>
    </source>
</evidence>
<evidence type="ECO:0000313" key="7">
    <source>
        <dbReference type="Proteomes" id="UP000245506"/>
    </source>
</evidence>
<evidence type="ECO:0000256" key="1">
    <source>
        <dbReference type="ARBA" id="ARBA00022801"/>
    </source>
</evidence>
<dbReference type="PANTHER" id="PTHR14226:SF76">
    <property type="entry name" value="NTE FAMILY PROTEIN RSSA"/>
    <property type="match status" value="1"/>
</dbReference>
<evidence type="ECO:0000256" key="2">
    <source>
        <dbReference type="ARBA" id="ARBA00022963"/>
    </source>
</evidence>
<proteinExistence type="predicted"/>
<keyword evidence="2 4" id="KW-0442">Lipid degradation</keyword>
<evidence type="ECO:0000313" key="6">
    <source>
        <dbReference type="EMBL" id="PWQ92979.1"/>
    </source>
</evidence>
<evidence type="ECO:0000256" key="4">
    <source>
        <dbReference type="PROSITE-ProRule" id="PRU01161"/>
    </source>
</evidence>
<dbReference type="GO" id="GO:0016787">
    <property type="term" value="F:hydrolase activity"/>
    <property type="evidence" value="ECO:0007669"/>
    <property type="project" value="UniProtKB-UniRule"/>
</dbReference>
<dbReference type="PROSITE" id="PS51635">
    <property type="entry name" value="PNPLA"/>
    <property type="match status" value="1"/>
</dbReference>
<keyword evidence="7" id="KW-1185">Reference proteome</keyword>
<dbReference type="Proteomes" id="UP000245506">
    <property type="component" value="Unassembled WGS sequence"/>
</dbReference>
<dbReference type="Gene3D" id="3.40.1090.10">
    <property type="entry name" value="Cytosolic phospholipase A2 catalytic domain"/>
    <property type="match status" value="2"/>
</dbReference>
<gene>
    <name evidence="6" type="ORF">DKT75_21605</name>
</gene>
<dbReference type="SUPFAM" id="SSF52151">
    <property type="entry name" value="FabD/lysophospholipase-like"/>
    <property type="match status" value="1"/>
</dbReference>
<feature type="short sequence motif" description="DGA/G" evidence="4">
    <location>
        <begin position="155"/>
        <end position="157"/>
    </location>
</feature>
<dbReference type="RefSeq" id="WP_109826986.1">
    <property type="nucleotide sequence ID" value="NZ_QGKL01000044.1"/>
</dbReference>
<keyword evidence="3 4" id="KW-0443">Lipid metabolism</keyword>
<comment type="caution">
    <text evidence="4">Lacks conserved residue(s) required for the propagation of feature annotation.</text>
</comment>
<dbReference type="InterPro" id="IPR002641">
    <property type="entry name" value="PNPLA_dom"/>
</dbReference>